<protein>
    <recommendedName>
        <fullName evidence="4">DUF4388 domain-containing protein</fullName>
    </recommendedName>
</protein>
<evidence type="ECO:0000313" key="3">
    <source>
        <dbReference type="Proteomes" id="UP000515512"/>
    </source>
</evidence>
<evidence type="ECO:0000256" key="1">
    <source>
        <dbReference type="SAM" id="MobiDB-lite"/>
    </source>
</evidence>
<gene>
    <name evidence="2" type="ORF">H0264_13615</name>
</gene>
<dbReference type="RefSeq" id="WP_181584290.1">
    <property type="nucleotide sequence ID" value="NZ_CP059399.1"/>
</dbReference>
<feature type="region of interest" description="Disordered" evidence="1">
    <location>
        <begin position="223"/>
        <end position="274"/>
    </location>
</feature>
<evidence type="ECO:0000313" key="2">
    <source>
        <dbReference type="EMBL" id="QLY33126.1"/>
    </source>
</evidence>
<proteinExistence type="predicted"/>
<keyword evidence="3" id="KW-1185">Reference proteome</keyword>
<evidence type="ECO:0008006" key="4">
    <source>
        <dbReference type="Google" id="ProtNLM"/>
    </source>
</evidence>
<dbReference type="Proteomes" id="UP000515512">
    <property type="component" value="Chromosome"/>
</dbReference>
<name>A0A7D6Z534_9NOCA</name>
<accession>A0A7D6Z534</accession>
<dbReference type="AlphaFoldDB" id="A0A7D6Z534"/>
<dbReference type="KEGG" id="nhu:H0264_13615"/>
<dbReference type="EMBL" id="CP059399">
    <property type="protein sequence ID" value="QLY33126.1"/>
    <property type="molecule type" value="Genomic_DNA"/>
</dbReference>
<reference evidence="2 3" key="1">
    <citation type="submission" date="2020-07" db="EMBL/GenBank/DDBJ databases">
        <authorList>
            <person name="Zhuang K."/>
            <person name="Ran Y."/>
        </authorList>
    </citation>
    <scope>NUCLEOTIDE SEQUENCE [LARGE SCALE GENOMIC DNA]</scope>
    <source>
        <strain evidence="2 3">WCH-YHL-001</strain>
    </source>
</reference>
<sequence>MTTGAHIAPAQLLALGRESARELVRELAHASATARTGTLRVTGEPGGDLYVAEGRVLTVESPGAPGIRELLARPGRTCTGMADLRLVAMMAALDGAFAITSGWIGGCHWQDRPSGPPVADSPIPPVPGVDPGWLLLETDRRLRALAHGRVSPHRNHLQLTEAGRLLLSGPDNSQWQPILLWVNGRRSCRDIAMLLCRALYAVTVDVVRMLDCGLLVIGPAEREPDVQPARGGSARSMLPRRRRGASGINDTLPPRPPMATRGMQLLARKSERTQ</sequence>
<organism evidence="2 3">
    <name type="scientific">Nocardia huaxiensis</name>
    <dbReference type="NCBI Taxonomy" id="2755382"/>
    <lineage>
        <taxon>Bacteria</taxon>
        <taxon>Bacillati</taxon>
        <taxon>Actinomycetota</taxon>
        <taxon>Actinomycetes</taxon>
        <taxon>Mycobacteriales</taxon>
        <taxon>Nocardiaceae</taxon>
        <taxon>Nocardia</taxon>
    </lineage>
</organism>